<dbReference type="GO" id="GO:0016810">
    <property type="term" value="F:hydrolase activity, acting on carbon-nitrogen (but not peptide) bonds"/>
    <property type="evidence" value="ECO:0007669"/>
    <property type="project" value="InterPro"/>
</dbReference>
<gene>
    <name evidence="3" type="ORF">HZA61_04080</name>
</gene>
<dbReference type="Gene3D" id="3.20.20.140">
    <property type="entry name" value="Metal-dependent hydrolases"/>
    <property type="match status" value="1"/>
</dbReference>
<dbReference type="SUPFAM" id="SSF51556">
    <property type="entry name" value="Metallo-dependent hydrolases"/>
    <property type="match status" value="1"/>
</dbReference>
<dbReference type="Gene3D" id="2.30.40.10">
    <property type="entry name" value="Urease, subunit C, domain 1"/>
    <property type="match status" value="1"/>
</dbReference>
<dbReference type="PANTHER" id="PTHR43794">
    <property type="entry name" value="AMINOHYDROLASE SSNA-RELATED"/>
    <property type="match status" value="1"/>
</dbReference>
<dbReference type="InterPro" id="IPR011059">
    <property type="entry name" value="Metal-dep_hydrolase_composite"/>
</dbReference>
<dbReference type="AlphaFoldDB" id="A0A933SBB2"/>
<name>A0A933SBB2_UNCEI</name>
<dbReference type="Pfam" id="PF01979">
    <property type="entry name" value="Amidohydro_1"/>
    <property type="match status" value="1"/>
</dbReference>
<evidence type="ECO:0000259" key="2">
    <source>
        <dbReference type="Pfam" id="PF01979"/>
    </source>
</evidence>
<evidence type="ECO:0000313" key="4">
    <source>
        <dbReference type="Proteomes" id="UP000696931"/>
    </source>
</evidence>
<organism evidence="3 4">
    <name type="scientific">Eiseniibacteriota bacterium</name>
    <dbReference type="NCBI Taxonomy" id="2212470"/>
    <lineage>
        <taxon>Bacteria</taxon>
        <taxon>Candidatus Eiseniibacteriota</taxon>
    </lineage>
</organism>
<dbReference type="InterPro" id="IPR006680">
    <property type="entry name" value="Amidohydro-rel"/>
</dbReference>
<evidence type="ECO:0000256" key="1">
    <source>
        <dbReference type="ARBA" id="ARBA00022801"/>
    </source>
</evidence>
<protein>
    <submittedName>
        <fullName evidence="3">Amidohydrolase family protein</fullName>
    </submittedName>
</protein>
<comment type="caution">
    <text evidence="3">The sequence shown here is derived from an EMBL/GenBank/DDBJ whole genome shotgun (WGS) entry which is preliminary data.</text>
</comment>
<dbReference type="Proteomes" id="UP000696931">
    <property type="component" value="Unassembled WGS sequence"/>
</dbReference>
<keyword evidence="1" id="KW-0378">Hydrolase</keyword>
<sequence>MIVGPCTVVTGGPEPLVYDNAAVRVVGSHIANISTLGDLAAAYPDETLWPARGRVLMPGFVNTHAHLARHLSRGLGLRTGAEWQRYDRALSAEDVSWAVQAALVEGVRHGVTTVVDFHRSGACLDLSLTEVITAAEKVGVRVATCYGAAEDDTPLERRAAIDECVGFARDLERTGRGRLRGMLGVQATTLQGIETLLAEAMESAGGLAVHVDLALDLTPAERWGGKQSLPATRLPALWAHAECAPRGLVGAVRDRGDALCATGTGSVAALVRETEVAWGSDDGANAPPVPDGAYQPSMADAHYRRLFVNGARWASDHFGEELGQIKPGAPADFILLDYHAATEFSSRTLNAHLWSGLLRAPVAGVVVAGNVVMDNGVLVSVDERRVFSRAQECAARVWKRVG</sequence>
<feature type="domain" description="Amidohydrolase-related" evidence="2">
    <location>
        <begin position="55"/>
        <end position="213"/>
    </location>
</feature>
<dbReference type="SUPFAM" id="SSF51338">
    <property type="entry name" value="Composite domain of metallo-dependent hydrolases"/>
    <property type="match status" value="1"/>
</dbReference>
<reference evidence="3" key="1">
    <citation type="submission" date="2020-07" db="EMBL/GenBank/DDBJ databases">
        <title>Huge and variable diversity of episymbiotic CPR bacteria and DPANN archaea in groundwater ecosystems.</title>
        <authorList>
            <person name="He C.Y."/>
            <person name="Keren R."/>
            <person name="Whittaker M."/>
            <person name="Farag I.F."/>
            <person name="Doudna J."/>
            <person name="Cate J.H.D."/>
            <person name="Banfield J.F."/>
        </authorList>
    </citation>
    <scope>NUCLEOTIDE SEQUENCE</scope>
    <source>
        <strain evidence="3">NC_groundwater_1813_Pr3_B-0.1um_71_17</strain>
    </source>
</reference>
<dbReference type="InterPro" id="IPR032466">
    <property type="entry name" value="Metal_Hydrolase"/>
</dbReference>
<dbReference type="EMBL" id="JACRIW010000031">
    <property type="protein sequence ID" value="MBI5168648.1"/>
    <property type="molecule type" value="Genomic_DNA"/>
</dbReference>
<dbReference type="PANTHER" id="PTHR43794:SF11">
    <property type="entry name" value="AMIDOHYDROLASE-RELATED DOMAIN-CONTAINING PROTEIN"/>
    <property type="match status" value="1"/>
</dbReference>
<dbReference type="InterPro" id="IPR050287">
    <property type="entry name" value="MTA/SAH_deaminase"/>
</dbReference>
<evidence type="ECO:0000313" key="3">
    <source>
        <dbReference type="EMBL" id="MBI5168648.1"/>
    </source>
</evidence>
<accession>A0A933SBB2</accession>
<proteinExistence type="predicted"/>